<evidence type="ECO:0000256" key="5">
    <source>
        <dbReference type="HAMAP-Rule" id="MF_01328"/>
    </source>
</evidence>
<evidence type="ECO:0000256" key="3">
    <source>
        <dbReference type="ARBA" id="ARBA00023274"/>
    </source>
</evidence>
<comment type="subunit">
    <text evidence="5">Part of the 50S ribosomal subunit.</text>
</comment>
<evidence type="ECO:0000256" key="1">
    <source>
        <dbReference type="ARBA" id="ARBA00010528"/>
    </source>
</evidence>
<feature type="region of interest" description="Disordered" evidence="6">
    <location>
        <begin position="49"/>
        <end position="94"/>
    </location>
</feature>
<dbReference type="PANTHER" id="PTHR10746:SF6">
    <property type="entry name" value="LARGE RIBOSOMAL SUBUNIT PROTEIN UL4M"/>
    <property type="match status" value="1"/>
</dbReference>
<dbReference type="GO" id="GO:0005840">
    <property type="term" value="C:ribosome"/>
    <property type="evidence" value="ECO:0007669"/>
    <property type="project" value="UniProtKB-KW"/>
</dbReference>
<dbReference type="SUPFAM" id="SSF52166">
    <property type="entry name" value="Ribosomal protein L4"/>
    <property type="match status" value="1"/>
</dbReference>
<dbReference type="InterPro" id="IPR013005">
    <property type="entry name" value="Ribosomal_uL4-like"/>
</dbReference>
<keyword evidence="2 5" id="KW-0689">Ribosomal protein</keyword>
<name>A0ABX8UZF2_9BACT</name>
<dbReference type="HAMAP" id="MF_01328_B">
    <property type="entry name" value="Ribosomal_uL4_B"/>
    <property type="match status" value="1"/>
</dbReference>
<sequence>MAYLKEYNLSGKEVGKIEIDDELLSPAANTQMIKDYVTALRANARQWSANTKTRAEVNHSGKKPHPQKGTGRARQGYLGAPQYKGGGRVHAPRPKFDQHVKMNKKEKRAVIRQLLIEKVLNDSLHVLQFAEMNKPQTKQVVQFLKARDLENKKIIFLAESGDEGQSTILLEKYHTLFLSARNILGLRFLPLTIVNGYDVIANQHLIVMNSAVDQLKVLLGGQG</sequence>
<keyword evidence="5" id="KW-0694">RNA-binding</keyword>
<comment type="function">
    <text evidence="5">One of the primary rRNA binding proteins, this protein initially binds near the 5'-end of the 23S rRNA. It is important during the early stages of 50S assembly. It makes multiple contacts with different domains of the 23S rRNA in the assembled 50S subunit and ribosome.</text>
</comment>
<protein>
    <recommendedName>
        <fullName evidence="4 5">Large ribosomal subunit protein uL4</fullName>
    </recommendedName>
</protein>
<evidence type="ECO:0000313" key="7">
    <source>
        <dbReference type="EMBL" id="QYF48291.1"/>
    </source>
</evidence>
<dbReference type="PANTHER" id="PTHR10746">
    <property type="entry name" value="50S RIBOSOMAL PROTEIN L4"/>
    <property type="match status" value="1"/>
</dbReference>
<comment type="function">
    <text evidence="5">Forms part of the polypeptide exit tunnel.</text>
</comment>
<dbReference type="InterPro" id="IPR002136">
    <property type="entry name" value="Ribosomal_uL4"/>
</dbReference>
<keyword evidence="3 5" id="KW-0687">Ribonucleoprotein</keyword>
<organism evidence="7 8">
    <name type="scientific">Candidatus Rhabdochlamydia oedothoracis</name>
    <dbReference type="NCBI Taxonomy" id="2720720"/>
    <lineage>
        <taxon>Bacteria</taxon>
        <taxon>Pseudomonadati</taxon>
        <taxon>Chlamydiota</taxon>
        <taxon>Chlamydiia</taxon>
        <taxon>Parachlamydiales</taxon>
        <taxon>Candidatus Rhabdochlamydiaceae</taxon>
        <taxon>Candidatus Rhabdochlamydia</taxon>
    </lineage>
</organism>
<dbReference type="Gene3D" id="3.40.1370.10">
    <property type="match status" value="1"/>
</dbReference>
<reference evidence="7 8" key="1">
    <citation type="journal article" date="2022" name="bioRxiv">
        <title>Ecology and evolution of chlamydial symbionts of arthropods.</title>
        <authorList>
            <person name="Halter T."/>
            <person name="Koestlbacher S."/>
            <person name="Collingro A."/>
            <person name="Sixt B.S."/>
            <person name="Toenshoff E.R."/>
            <person name="Hendrickx F."/>
            <person name="Kostanjsek R."/>
            <person name="Horn M."/>
        </authorList>
    </citation>
    <scope>NUCLEOTIDE SEQUENCE [LARGE SCALE GENOMIC DNA]</scope>
    <source>
        <strain evidence="7">W744xW776</strain>
    </source>
</reference>
<evidence type="ECO:0000313" key="8">
    <source>
        <dbReference type="Proteomes" id="UP000826014"/>
    </source>
</evidence>
<evidence type="ECO:0000256" key="2">
    <source>
        <dbReference type="ARBA" id="ARBA00022980"/>
    </source>
</evidence>
<accession>A0ABX8UZF2</accession>
<keyword evidence="5" id="KW-0699">rRNA-binding</keyword>
<dbReference type="Pfam" id="PF00573">
    <property type="entry name" value="Ribosomal_L4"/>
    <property type="match status" value="1"/>
</dbReference>
<evidence type="ECO:0000256" key="4">
    <source>
        <dbReference type="ARBA" id="ARBA00035244"/>
    </source>
</evidence>
<gene>
    <name evidence="5" type="primary">rplD</name>
    <name evidence="7" type="ORF">RHABOEDO_000422</name>
</gene>
<evidence type="ECO:0000256" key="6">
    <source>
        <dbReference type="SAM" id="MobiDB-lite"/>
    </source>
</evidence>
<proteinExistence type="inferred from homology"/>
<comment type="similarity">
    <text evidence="1 5">Belongs to the universal ribosomal protein uL4 family.</text>
</comment>
<keyword evidence="8" id="KW-1185">Reference proteome</keyword>
<dbReference type="Proteomes" id="UP000826014">
    <property type="component" value="Chromosome"/>
</dbReference>
<dbReference type="NCBIfam" id="TIGR03953">
    <property type="entry name" value="rplD_bact"/>
    <property type="match status" value="1"/>
</dbReference>
<dbReference type="InterPro" id="IPR023574">
    <property type="entry name" value="Ribosomal_uL4_dom_sf"/>
</dbReference>
<dbReference type="EMBL" id="CP075587">
    <property type="protein sequence ID" value="QYF48291.1"/>
    <property type="molecule type" value="Genomic_DNA"/>
</dbReference>